<name>A0A5N6GNU8_ASPFL</name>
<gene>
    <name evidence="2" type="ORF">BDV35DRAFT_360765</name>
</gene>
<evidence type="ECO:0000313" key="2">
    <source>
        <dbReference type="EMBL" id="KAB8244051.1"/>
    </source>
</evidence>
<accession>A0A5N6GNU8</accession>
<dbReference type="Proteomes" id="UP000325434">
    <property type="component" value="Unassembled WGS sequence"/>
</dbReference>
<keyword evidence="1" id="KW-1133">Transmembrane helix</keyword>
<reference evidence="2" key="1">
    <citation type="submission" date="2019-04" db="EMBL/GenBank/DDBJ databases">
        <title>Friends and foes A comparative genomics study of 23 Aspergillus species from section Flavi.</title>
        <authorList>
            <consortium name="DOE Joint Genome Institute"/>
            <person name="Kjaerbolling I."/>
            <person name="Vesth T."/>
            <person name="Frisvad J.C."/>
            <person name="Nybo J.L."/>
            <person name="Theobald S."/>
            <person name="Kildgaard S."/>
            <person name="Isbrandt T."/>
            <person name="Kuo A."/>
            <person name="Sato A."/>
            <person name="Lyhne E.K."/>
            <person name="Kogle M.E."/>
            <person name="Wiebenga A."/>
            <person name="Kun R.S."/>
            <person name="Lubbers R.J."/>
            <person name="Makela M.R."/>
            <person name="Barry K."/>
            <person name="Chovatia M."/>
            <person name="Clum A."/>
            <person name="Daum C."/>
            <person name="Haridas S."/>
            <person name="He G."/>
            <person name="LaButti K."/>
            <person name="Lipzen A."/>
            <person name="Mondo S."/>
            <person name="Riley R."/>
            <person name="Salamov A."/>
            <person name="Simmons B.A."/>
            <person name="Magnuson J.K."/>
            <person name="Henrissat B."/>
            <person name="Mortensen U.H."/>
            <person name="Larsen T.O."/>
            <person name="Devries R.P."/>
            <person name="Grigoriev I.V."/>
            <person name="Machida M."/>
            <person name="Baker S.E."/>
            <person name="Andersen M.R."/>
        </authorList>
    </citation>
    <scope>NUCLEOTIDE SEQUENCE [LARGE SCALE GENOMIC DNA]</scope>
    <source>
        <strain evidence="2">CBS 121.62</strain>
    </source>
</reference>
<proteinExistence type="predicted"/>
<sequence length="51" mass="5862">MKDVTISMDHVIEMTHIDGLPIFIFTRFSMFFLLFFSFVISDPCGEIGEEG</sequence>
<dbReference type="AlphaFoldDB" id="A0A5N6GNU8"/>
<protein>
    <recommendedName>
        <fullName evidence="3">Transmembrane protein</fullName>
    </recommendedName>
</protein>
<keyword evidence="1" id="KW-0812">Transmembrane</keyword>
<evidence type="ECO:0008006" key="3">
    <source>
        <dbReference type="Google" id="ProtNLM"/>
    </source>
</evidence>
<keyword evidence="1" id="KW-0472">Membrane</keyword>
<feature type="transmembrane region" description="Helical" evidence="1">
    <location>
        <begin position="20"/>
        <end position="40"/>
    </location>
</feature>
<dbReference type="EMBL" id="ML734632">
    <property type="protein sequence ID" value="KAB8244051.1"/>
    <property type="molecule type" value="Genomic_DNA"/>
</dbReference>
<organism evidence="2">
    <name type="scientific">Aspergillus flavus</name>
    <dbReference type="NCBI Taxonomy" id="5059"/>
    <lineage>
        <taxon>Eukaryota</taxon>
        <taxon>Fungi</taxon>
        <taxon>Dikarya</taxon>
        <taxon>Ascomycota</taxon>
        <taxon>Pezizomycotina</taxon>
        <taxon>Eurotiomycetes</taxon>
        <taxon>Eurotiomycetidae</taxon>
        <taxon>Eurotiales</taxon>
        <taxon>Aspergillaceae</taxon>
        <taxon>Aspergillus</taxon>
        <taxon>Aspergillus subgen. Circumdati</taxon>
    </lineage>
</organism>
<evidence type="ECO:0000256" key="1">
    <source>
        <dbReference type="SAM" id="Phobius"/>
    </source>
</evidence>